<dbReference type="AlphaFoldDB" id="A0A6H1ZTQ5"/>
<dbReference type="EMBL" id="MT144868">
    <property type="protein sequence ID" value="QJI00667.1"/>
    <property type="molecule type" value="Genomic_DNA"/>
</dbReference>
<accession>A0A6H1ZTQ5</accession>
<dbReference type="EMBL" id="MT142005">
    <property type="protein sequence ID" value="QJA73137.1"/>
    <property type="molecule type" value="Genomic_DNA"/>
</dbReference>
<sequence>MEQQEVVNKIASIGNMCEAVQLLNAYTPKTILIEHIVHTLVEEMFIDIQEITDGFCVVN</sequence>
<proteinExistence type="predicted"/>
<name>A0A6H1ZTQ5_9ZZZZ</name>
<organism evidence="1">
    <name type="scientific">viral metagenome</name>
    <dbReference type="NCBI Taxonomy" id="1070528"/>
    <lineage>
        <taxon>unclassified sequences</taxon>
        <taxon>metagenomes</taxon>
        <taxon>organismal metagenomes</taxon>
    </lineage>
</organism>
<evidence type="ECO:0000313" key="3">
    <source>
        <dbReference type="EMBL" id="QJI00667.1"/>
    </source>
</evidence>
<dbReference type="EMBL" id="MT144224">
    <property type="protein sequence ID" value="QJA50898.1"/>
    <property type="molecule type" value="Genomic_DNA"/>
</dbReference>
<evidence type="ECO:0000313" key="1">
    <source>
        <dbReference type="EMBL" id="QJA50898.1"/>
    </source>
</evidence>
<gene>
    <name evidence="2" type="ORF">MM415A02457_0003</name>
    <name evidence="1" type="ORF">TM448A01920_0002</name>
    <name evidence="3" type="ORF">TM448B02051_0002</name>
</gene>
<protein>
    <submittedName>
        <fullName evidence="1">Uncharacterized protein</fullName>
    </submittedName>
</protein>
<reference evidence="1" key="1">
    <citation type="submission" date="2020-03" db="EMBL/GenBank/DDBJ databases">
        <title>The deep terrestrial virosphere.</title>
        <authorList>
            <person name="Holmfeldt K."/>
            <person name="Nilsson E."/>
            <person name="Simone D."/>
            <person name="Lopez-Fernandez M."/>
            <person name="Wu X."/>
            <person name="de Brujin I."/>
            <person name="Lundin D."/>
            <person name="Andersson A."/>
            <person name="Bertilsson S."/>
            <person name="Dopson M."/>
        </authorList>
    </citation>
    <scope>NUCLEOTIDE SEQUENCE</scope>
    <source>
        <strain evidence="2">MM415A02457</strain>
        <strain evidence="1">TM448A01920</strain>
        <strain evidence="3">TM448B02051</strain>
    </source>
</reference>
<evidence type="ECO:0000313" key="2">
    <source>
        <dbReference type="EMBL" id="QJA73137.1"/>
    </source>
</evidence>